<organism evidence="8">
    <name type="scientific">Rhipicephalus microplus</name>
    <name type="common">Cattle tick</name>
    <name type="synonym">Boophilus microplus</name>
    <dbReference type="NCBI Taxonomy" id="6941"/>
    <lineage>
        <taxon>Eukaryota</taxon>
        <taxon>Metazoa</taxon>
        <taxon>Ecdysozoa</taxon>
        <taxon>Arthropoda</taxon>
        <taxon>Chelicerata</taxon>
        <taxon>Arachnida</taxon>
        <taxon>Acari</taxon>
        <taxon>Parasitiformes</taxon>
        <taxon>Ixodida</taxon>
        <taxon>Ixodoidea</taxon>
        <taxon>Ixodidae</taxon>
        <taxon>Rhipicephalinae</taxon>
        <taxon>Rhipicephalus</taxon>
        <taxon>Boophilus</taxon>
    </lineage>
</organism>
<dbReference type="PANTHER" id="PTHR46927">
    <property type="entry name" value="AGAP005574-PA"/>
    <property type="match status" value="1"/>
</dbReference>
<protein>
    <recommendedName>
        <fullName evidence="7">THAP-type domain-containing protein</fullName>
    </recommendedName>
</protein>
<evidence type="ECO:0000256" key="4">
    <source>
        <dbReference type="ARBA" id="ARBA00023125"/>
    </source>
</evidence>
<evidence type="ECO:0000256" key="6">
    <source>
        <dbReference type="SAM" id="MobiDB-lite"/>
    </source>
</evidence>
<evidence type="ECO:0000256" key="2">
    <source>
        <dbReference type="ARBA" id="ARBA00022771"/>
    </source>
</evidence>
<feature type="compositionally biased region" description="Acidic residues" evidence="6">
    <location>
        <begin position="116"/>
        <end position="126"/>
    </location>
</feature>
<dbReference type="InterPro" id="IPR048365">
    <property type="entry name" value="TNP-like_RNaseH_N"/>
</dbReference>
<name>A0A6M2D0Z8_RHIMP</name>
<keyword evidence="4 5" id="KW-0238">DNA-binding</keyword>
<dbReference type="GO" id="GO:0003677">
    <property type="term" value="F:DNA binding"/>
    <property type="evidence" value="ECO:0007669"/>
    <property type="project" value="UniProtKB-UniRule"/>
</dbReference>
<dbReference type="PROSITE" id="PS50950">
    <property type="entry name" value="ZF_THAP"/>
    <property type="match status" value="1"/>
</dbReference>
<dbReference type="PANTHER" id="PTHR46927:SF3">
    <property type="entry name" value="THAP-TYPE DOMAIN-CONTAINING PROTEIN"/>
    <property type="match status" value="1"/>
</dbReference>
<dbReference type="SMART" id="SM00692">
    <property type="entry name" value="DM3"/>
    <property type="match status" value="1"/>
</dbReference>
<dbReference type="OrthoDB" id="6491623at2759"/>
<sequence>MPVSCCALGCSNSVLRGKRLFRIPLSEKDAARRQVWLAIIKREGFVPTAGSRLCEDHFEPDQFEQCRADGRKLLKCNAVPTIPGPGTLAGRKKRWRLNRRAPSATKRRPSSVSVHEDDDDEEEEEAERLSESDAAEAVGVVSPAERSGSSGWADALTYKALQIRFAAGQRGYMVVREMCLGFPTELQLRHCIKALPFRPGVLDGLLPALGHKISTMQPEDRHVALWMDRAAILPGVDPTLGGTGGRSSEEALVLTVVGLASCWKQTLGYHLLPGSLFFTSTALCSALKDVLFQVVERCEALGLTVDALVTDLSACSLSLWKQCGISTHPPFRRPVCSTRHPCSTEQSDHRRLMVLADVTYVTKSIIDALIENEVIFLPRDVVEKHCLPTDKVSFGHIRSLFAKNSADNLVLLRAVELNCLSPEYTRKDASVSGAVLNCATVTGLRCLRSVELLPKEAETTAWFVEQINRWRLSMESVALDTTLEQNTDVAAFLHELKDTFARVSLASQTQEKGQLRGDMGLETISLTF</sequence>
<dbReference type="Pfam" id="PF05485">
    <property type="entry name" value="THAP"/>
    <property type="match status" value="1"/>
</dbReference>
<accession>A0A6M2D0Z8</accession>
<feature type="compositionally biased region" description="Basic residues" evidence="6">
    <location>
        <begin position="90"/>
        <end position="109"/>
    </location>
</feature>
<dbReference type="SUPFAM" id="SSF57716">
    <property type="entry name" value="Glucocorticoid receptor-like (DNA-binding domain)"/>
    <property type="match status" value="1"/>
</dbReference>
<dbReference type="SMART" id="SM00980">
    <property type="entry name" value="THAP"/>
    <property type="match status" value="1"/>
</dbReference>
<dbReference type="Pfam" id="PF21787">
    <property type="entry name" value="TNP-like_RNaseH_N"/>
    <property type="match status" value="1"/>
</dbReference>
<dbReference type="EMBL" id="GHWJ01006889">
    <property type="protein sequence ID" value="NOV39626.1"/>
    <property type="molecule type" value="Transcribed_RNA"/>
</dbReference>
<evidence type="ECO:0000256" key="5">
    <source>
        <dbReference type="PROSITE-ProRule" id="PRU00309"/>
    </source>
</evidence>
<feature type="domain" description="THAP-type" evidence="7">
    <location>
        <begin position="1"/>
        <end position="83"/>
    </location>
</feature>
<dbReference type="InterPro" id="IPR052224">
    <property type="entry name" value="THAP_domain_protein"/>
</dbReference>
<evidence type="ECO:0000256" key="3">
    <source>
        <dbReference type="ARBA" id="ARBA00022833"/>
    </source>
</evidence>
<dbReference type="AlphaFoldDB" id="A0A6M2D0Z8"/>
<dbReference type="VEuPathDB" id="VectorBase:LOC119186937"/>
<keyword evidence="2 5" id="KW-0863">Zinc-finger</keyword>
<dbReference type="GO" id="GO:0008270">
    <property type="term" value="F:zinc ion binding"/>
    <property type="evidence" value="ECO:0007669"/>
    <property type="project" value="UniProtKB-KW"/>
</dbReference>
<proteinExistence type="predicted"/>
<evidence type="ECO:0000313" key="8">
    <source>
        <dbReference type="EMBL" id="NOV39626.1"/>
    </source>
</evidence>
<keyword evidence="3" id="KW-0862">Zinc</keyword>
<feature type="region of interest" description="Disordered" evidence="6">
    <location>
        <begin position="85"/>
        <end position="150"/>
    </location>
</feature>
<evidence type="ECO:0000256" key="1">
    <source>
        <dbReference type="ARBA" id="ARBA00022723"/>
    </source>
</evidence>
<dbReference type="InterPro" id="IPR006612">
    <property type="entry name" value="THAP_Znf"/>
</dbReference>
<reference evidence="8" key="1">
    <citation type="submission" date="2019-09" db="EMBL/GenBank/DDBJ databases">
        <title>Organ-specific transcriptomic study of the physiology of the cattle tick, Rhipicephalus microplus.</title>
        <authorList>
            <person name="Tirloni L."/>
            <person name="Braz G."/>
            <person name="Gandara A.C.P."/>
            <person name="Sabadin G.A."/>
            <person name="da Silva R.M."/>
            <person name="Guizzo M.G."/>
            <person name="Machado J.A."/>
            <person name="Costa E.P."/>
            <person name="Gomes H.F."/>
            <person name="Moraes J."/>
            <person name="Mota M.B.S."/>
            <person name="Mesquita R.D."/>
            <person name="Alvarenga P.H."/>
            <person name="Alves F."/>
            <person name="Seixas A."/>
            <person name="da Fonseca R.N."/>
            <person name="Fogaca A."/>
            <person name="Logullo C."/>
            <person name="Tanaka A."/>
            <person name="Daffre S."/>
            <person name="Termignoni C."/>
            <person name="Vaz I.S.Jr."/>
            <person name="Oliveira P.L."/>
            <person name="Ribeiro J.M."/>
        </authorList>
    </citation>
    <scope>NUCLEOTIDE SEQUENCE</scope>
    <source>
        <strain evidence="8">Porto Alegre</strain>
    </source>
</reference>
<evidence type="ECO:0000259" key="7">
    <source>
        <dbReference type="PROSITE" id="PS50950"/>
    </source>
</evidence>
<keyword evidence="1" id="KW-0479">Metal-binding</keyword>